<keyword evidence="8" id="KW-1185">Reference proteome</keyword>
<feature type="region of interest" description="Disordered" evidence="5">
    <location>
        <begin position="293"/>
        <end position="318"/>
    </location>
</feature>
<evidence type="ECO:0000313" key="8">
    <source>
        <dbReference type="Proteomes" id="UP001271007"/>
    </source>
</evidence>
<dbReference type="Proteomes" id="UP001271007">
    <property type="component" value="Unassembled WGS sequence"/>
</dbReference>
<dbReference type="SMART" id="SM01155">
    <property type="entry name" value="DUF1713"/>
    <property type="match status" value="1"/>
</dbReference>
<organism evidence="7 8">
    <name type="scientific">Extremus antarcticus</name>
    <dbReference type="NCBI Taxonomy" id="702011"/>
    <lineage>
        <taxon>Eukaryota</taxon>
        <taxon>Fungi</taxon>
        <taxon>Dikarya</taxon>
        <taxon>Ascomycota</taxon>
        <taxon>Pezizomycotina</taxon>
        <taxon>Dothideomycetes</taxon>
        <taxon>Dothideomycetidae</taxon>
        <taxon>Mycosphaerellales</taxon>
        <taxon>Extremaceae</taxon>
        <taxon>Extremus</taxon>
    </lineage>
</organism>
<reference evidence="7" key="1">
    <citation type="submission" date="2023-04" db="EMBL/GenBank/DDBJ databases">
        <title>Black Yeasts Isolated from many extreme environments.</title>
        <authorList>
            <person name="Coleine C."/>
            <person name="Stajich J.E."/>
            <person name="Selbmann L."/>
        </authorList>
    </citation>
    <scope>NUCLEOTIDE SEQUENCE</scope>
    <source>
        <strain evidence="7">CCFEE 5312</strain>
    </source>
</reference>
<feature type="compositionally biased region" description="Basic and acidic residues" evidence="5">
    <location>
        <begin position="307"/>
        <end position="318"/>
    </location>
</feature>
<evidence type="ECO:0000256" key="2">
    <source>
        <dbReference type="ARBA" id="ARBA00023128"/>
    </source>
</evidence>
<dbReference type="Pfam" id="PF08213">
    <property type="entry name" value="COX24_C"/>
    <property type="match status" value="1"/>
</dbReference>
<proteinExistence type="inferred from homology"/>
<protein>
    <recommendedName>
        <fullName evidence="4">Small ribosomal subunit protein mS38</fullName>
    </recommendedName>
</protein>
<comment type="caution">
    <text evidence="7">The sequence shown here is derived from an EMBL/GenBank/DDBJ whole genome shotgun (WGS) entry which is preliminary data.</text>
</comment>
<evidence type="ECO:0000259" key="6">
    <source>
        <dbReference type="SMART" id="SM01155"/>
    </source>
</evidence>
<comment type="subcellular location">
    <subcellularLocation>
        <location evidence="1">Mitochondrion</location>
    </subcellularLocation>
</comment>
<feature type="region of interest" description="Disordered" evidence="5">
    <location>
        <begin position="1"/>
        <end position="104"/>
    </location>
</feature>
<gene>
    <name evidence="7" type="ORF">LTR09_006621</name>
</gene>
<dbReference type="GO" id="GO:0005739">
    <property type="term" value="C:mitochondrion"/>
    <property type="evidence" value="ECO:0007669"/>
    <property type="project" value="UniProtKB-SubCell"/>
</dbReference>
<evidence type="ECO:0000256" key="5">
    <source>
        <dbReference type="SAM" id="MobiDB-lite"/>
    </source>
</evidence>
<evidence type="ECO:0000256" key="1">
    <source>
        <dbReference type="ARBA" id="ARBA00004173"/>
    </source>
</evidence>
<dbReference type="InterPro" id="IPR013177">
    <property type="entry name" value="Ribosomal_mS38_C"/>
</dbReference>
<comment type="similarity">
    <text evidence="3">Belongs to the mitochondrion-specific ribosomal protein mS38 family.</text>
</comment>
<evidence type="ECO:0000313" key="7">
    <source>
        <dbReference type="EMBL" id="KAK3052411.1"/>
    </source>
</evidence>
<evidence type="ECO:0000256" key="4">
    <source>
        <dbReference type="ARBA" id="ARBA00035682"/>
    </source>
</evidence>
<sequence>MFSTKLTRAAHRATASVSPAAALISTTSTPHCTARPASHQRRPSSSKASSCPPDDSAAKAASTAKASGDQQPSRTPPVSEAKATPKQTKGKAKAVSKRVTTAAGNKKAVEPVDQFAGLPSVDPIQGLRAEDLTISRFFSLYRPVNPATPIPPPSTPEAFSAVLTGRPQDAWANGNSAEGRPEDTTYALHNMFDALEKGTGNAEDEGVRWEIIHESSSNSPDGVKHLDGLPQRKGTLEELVAQFKPFRAPPPPQPFVEANEQLAVPKTSTRGRPKKKTFTATITVTESTYEDGQRTYSASSSPIVRLPEPRSSETAIREPTRSKQHFLMRMLQRQREYMAARPSPVSSVTPWPVRKAASAARQERMRSMFKTFKMFLISVKRQRKLKMKKHKYKKLMKRTRNLRRRIERS</sequence>
<dbReference type="EMBL" id="JAWDJX010000021">
    <property type="protein sequence ID" value="KAK3052411.1"/>
    <property type="molecule type" value="Genomic_DNA"/>
</dbReference>
<feature type="compositionally biased region" description="Low complexity" evidence="5">
    <location>
        <begin position="45"/>
        <end position="69"/>
    </location>
</feature>
<feature type="domain" description="Ribosomal protein mS38 C-terminal" evidence="6">
    <location>
        <begin position="375"/>
        <end position="408"/>
    </location>
</feature>
<dbReference type="AlphaFoldDB" id="A0AAJ0DE89"/>
<dbReference type="PANTHER" id="PTHR32035:SF3">
    <property type="entry name" value="SMALL RIBOSOMAL SUBUNIT PROTEIN MS38"/>
    <property type="match status" value="1"/>
</dbReference>
<keyword evidence="2" id="KW-0496">Mitochondrion</keyword>
<name>A0AAJ0DE89_9PEZI</name>
<evidence type="ECO:0000256" key="3">
    <source>
        <dbReference type="ARBA" id="ARBA00035647"/>
    </source>
</evidence>
<accession>A0AAJ0DE89</accession>
<dbReference type="PANTHER" id="PTHR32035">
    <property type="entry name" value="AURORA KINASE A-INTERACTING PROTEIN"/>
    <property type="match status" value="1"/>
</dbReference>